<dbReference type="InterPro" id="IPR056124">
    <property type="entry name" value="DUF7707"/>
</dbReference>
<dbReference type="PANTHER" id="PTHR38118:SF2">
    <property type="entry name" value="CDP-ALCOHOL PHOSPHATIDYLTRANSFERASE PROTEIN"/>
    <property type="match status" value="1"/>
</dbReference>
<name>A0A0U1M925_TALIS</name>
<dbReference type="PANTHER" id="PTHR38118">
    <property type="entry name" value="ANCHORED CELL WALL PROTEIN 11-RELATED"/>
    <property type="match status" value="1"/>
</dbReference>
<dbReference type="Proteomes" id="UP000054383">
    <property type="component" value="Unassembled WGS sequence"/>
</dbReference>
<dbReference type="STRING" id="28573.A0A0U1M925"/>
<reference evidence="3 4" key="1">
    <citation type="submission" date="2015-04" db="EMBL/GenBank/DDBJ databases">
        <authorList>
            <person name="Syromyatnikov M.Y."/>
            <person name="Popov V.N."/>
        </authorList>
    </citation>
    <scope>NUCLEOTIDE SEQUENCE [LARGE SCALE GENOMIC DNA]</scope>
    <source>
        <strain evidence="3">WF-38-12</strain>
    </source>
</reference>
<gene>
    <name evidence="3" type="ORF">PISL3812_09113</name>
</gene>
<evidence type="ECO:0000259" key="2">
    <source>
        <dbReference type="Pfam" id="PF24808"/>
    </source>
</evidence>
<dbReference type="OMA" id="KNPCGAQ"/>
<feature type="chain" id="PRO_5006711709" description="DUF7707 domain-containing protein" evidence="1">
    <location>
        <begin position="19"/>
        <end position="200"/>
    </location>
</feature>
<keyword evidence="1" id="KW-0732">Signal</keyword>
<organism evidence="3 4">
    <name type="scientific">Talaromyces islandicus</name>
    <name type="common">Penicillium islandicum</name>
    <dbReference type="NCBI Taxonomy" id="28573"/>
    <lineage>
        <taxon>Eukaryota</taxon>
        <taxon>Fungi</taxon>
        <taxon>Dikarya</taxon>
        <taxon>Ascomycota</taxon>
        <taxon>Pezizomycotina</taxon>
        <taxon>Eurotiomycetes</taxon>
        <taxon>Eurotiomycetidae</taxon>
        <taxon>Eurotiales</taxon>
        <taxon>Trichocomaceae</taxon>
        <taxon>Talaromyces</taxon>
        <taxon>Talaromyces sect. Islandici</taxon>
    </lineage>
</organism>
<sequence>MLSHILFVLVSIASLAITQTIDPSSIPQATRDQWCQQQETSCPLICMQLPNSTSTESNTCDSTSLDYSCVCGNGQSPNASEYSQTIPYFICTAYNSQCQTNCNGDSTCQAACVQNHPCGAQDPKRYNTTSTAAATTTTTSSSNPGDVIYTGWGTAAGAAATGSSDGNTGGASRPLFVEIGQFHGLLVVVAGLVGGIAVVL</sequence>
<proteinExistence type="predicted"/>
<dbReference type="EMBL" id="CVMT01000011">
    <property type="protein sequence ID" value="CRG92058.1"/>
    <property type="molecule type" value="Genomic_DNA"/>
</dbReference>
<evidence type="ECO:0000313" key="3">
    <source>
        <dbReference type="EMBL" id="CRG92058.1"/>
    </source>
</evidence>
<dbReference type="AlphaFoldDB" id="A0A0U1M925"/>
<dbReference type="Pfam" id="PF24808">
    <property type="entry name" value="DUF7707"/>
    <property type="match status" value="1"/>
</dbReference>
<evidence type="ECO:0000313" key="4">
    <source>
        <dbReference type="Proteomes" id="UP000054383"/>
    </source>
</evidence>
<keyword evidence="4" id="KW-1185">Reference proteome</keyword>
<feature type="domain" description="DUF7707" evidence="2">
    <location>
        <begin position="20"/>
        <end position="123"/>
    </location>
</feature>
<protein>
    <recommendedName>
        <fullName evidence="2">DUF7707 domain-containing protein</fullName>
    </recommendedName>
</protein>
<feature type="signal peptide" evidence="1">
    <location>
        <begin position="1"/>
        <end position="18"/>
    </location>
</feature>
<accession>A0A0U1M925</accession>
<dbReference type="OrthoDB" id="2439692at2759"/>
<evidence type="ECO:0000256" key="1">
    <source>
        <dbReference type="SAM" id="SignalP"/>
    </source>
</evidence>